<dbReference type="PANTHER" id="PTHR12658:SF0">
    <property type="entry name" value="TUBULIN-SPECIFIC CHAPERONE D"/>
    <property type="match status" value="1"/>
</dbReference>
<name>A0A1X0NW58_9TRYP</name>
<dbReference type="Pfam" id="PF23579">
    <property type="entry name" value="ARM_TBCD"/>
    <property type="match status" value="1"/>
</dbReference>
<dbReference type="Gene3D" id="1.25.10.10">
    <property type="entry name" value="Leucine-rich Repeat Variant"/>
    <property type="match status" value="2"/>
</dbReference>
<feature type="compositionally biased region" description="Basic and acidic residues" evidence="2">
    <location>
        <begin position="1039"/>
        <end position="1049"/>
    </location>
</feature>
<feature type="compositionally biased region" description="Polar residues" evidence="2">
    <location>
        <begin position="1050"/>
        <end position="1059"/>
    </location>
</feature>
<dbReference type="GO" id="GO:0007021">
    <property type="term" value="P:tubulin complex assembly"/>
    <property type="evidence" value="ECO:0007669"/>
    <property type="project" value="InterPro"/>
</dbReference>
<dbReference type="InterPro" id="IPR033162">
    <property type="entry name" value="TBCD"/>
</dbReference>
<dbReference type="OrthoDB" id="10253476at2759"/>
<feature type="domain" description="Tubulin-folding cofactor D C-terminal" evidence="3">
    <location>
        <begin position="1001"/>
        <end position="1217"/>
    </location>
</feature>
<dbReference type="RefSeq" id="XP_028882917.1">
    <property type="nucleotide sequence ID" value="XM_029025934.1"/>
</dbReference>
<dbReference type="GO" id="GO:0005096">
    <property type="term" value="F:GTPase activator activity"/>
    <property type="evidence" value="ECO:0007669"/>
    <property type="project" value="InterPro"/>
</dbReference>
<gene>
    <name evidence="5" type="ORF">TM35_000152820</name>
</gene>
<evidence type="ECO:0000256" key="2">
    <source>
        <dbReference type="SAM" id="MobiDB-lite"/>
    </source>
</evidence>
<feature type="domain" description="Tubulin-folding cofactor D ARM repeats" evidence="4">
    <location>
        <begin position="374"/>
        <end position="631"/>
    </location>
</feature>
<feature type="compositionally biased region" description="Basic and acidic residues" evidence="2">
    <location>
        <begin position="9"/>
        <end position="30"/>
    </location>
</feature>
<dbReference type="GO" id="GO:0007023">
    <property type="term" value="P:post-chaperonin tubulin folding pathway"/>
    <property type="evidence" value="ECO:0007669"/>
    <property type="project" value="InterPro"/>
</dbReference>
<dbReference type="InterPro" id="IPR011989">
    <property type="entry name" value="ARM-like"/>
</dbReference>
<evidence type="ECO:0000313" key="6">
    <source>
        <dbReference type="Proteomes" id="UP000192257"/>
    </source>
</evidence>
<comment type="caution">
    <text evidence="5">The sequence shown here is derived from an EMBL/GenBank/DDBJ whole genome shotgun (WGS) entry which is preliminary data.</text>
</comment>
<dbReference type="Proteomes" id="UP000192257">
    <property type="component" value="Unassembled WGS sequence"/>
</dbReference>
<feature type="region of interest" description="Disordered" evidence="2">
    <location>
        <begin position="1036"/>
        <end position="1081"/>
    </location>
</feature>
<dbReference type="Pfam" id="PF25767">
    <property type="entry name" value="ARM_TBCD_2nd"/>
    <property type="match status" value="1"/>
</dbReference>
<evidence type="ECO:0000259" key="4">
    <source>
        <dbReference type="Pfam" id="PF25767"/>
    </source>
</evidence>
<feature type="compositionally biased region" description="Acidic residues" evidence="2">
    <location>
        <begin position="1065"/>
        <end position="1074"/>
    </location>
</feature>
<feature type="compositionally biased region" description="Acidic residues" evidence="2">
    <location>
        <begin position="31"/>
        <end position="43"/>
    </location>
</feature>
<dbReference type="STRING" id="67003.A0A1X0NW58"/>
<evidence type="ECO:0000313" key="5">
    <source>
        <dbReference type="EMBL" id="ORC88851.1"/>
    </source>
</evidence>
<feature type="region of interest" description="Disordered" evidence="2">
    <location>
        <begin position="417"/>
        <end position="454"/>
    </location>
</feature>
<sequence length="1360" mass="151658">MMDQDELVEVNHPDASRDANDVDSNPHMEAAEEDNEDDWGPAFFEEEEECVELLSRVRKALLDNQKHQEEGKEKESDEDEKEGYDIMLPTAAEDPQGVAAALERFERIVTRYQESPHLLHGSLEILLGPLVSMMQLLLPTASDVWRMEKSKKDVGNENNDNSDAAYEESCHVLGKNYDEYDADAAKTAIHHISRAIYIVVKTAGEKCCTSYFSNDVKLYEDVFYALRWWQGCGSRRREWEVRYCLLLWLSNLVLVPFSLSIIDSVDGAGSLSDAVLQTAMVFLSDTSKCREGAALLVARLLTRPDGEVHRVRFFDYAQKAIADNNSSSLLLHGVLIALAKTLKCGQRSELAPYAAQLIPSVAGVFETRNNDVLLCKAAVKVVQRLALTMLKSCSAPWKYHRHVAALDRNLAATVTDGNNASVSRTEEENEQKDNNNDNENNDNENNNNDDDDYVIENDEGLEDAIGLLLVGISHRDTVVRWSASKGIGRICDRLPRSMSNEVIDAVLDVFSNENSDSGWHGGLLTVAELCRRSILHPQHLAIIMSFITKGLVFDLIKGTYSVGSHVRDAACYACWSIARAYDASDIEEHVHKLSTSLVVTSLFDREVHVRRAAAAAFQECVGRLGNFPDGIRLVTTMDFFSLASLQNAYLRVAPVVAENAAYRERMLEELVVNKLLHWDRRVRCCAARALGLLATQEVSTIMREVMPELLRRATDNSIATRHGAILAIAELVDALDASVWPSALIDSIAALTPRVDAARLFRSRGGEYVRQACCRLLAAVARRRLKLPEMVEVPKVTGGVVRARTLGKLQEFFEDTWKQILEWLQFDAVEAYEVFATTYYTEFTAPFHHKVLEKMLDGSSEDRNPMERRGNILAMGALPWCILSAAPMEEKGESAYMMLLLRATMKATVLEKRKEAQDAESRRNAVRSLRKLLLRIPAGTSYLTQELYEEVLEHILDALGDYAADRRGDVGSFVRLEAINSLTPLVQYGLECKCAGPQVGQRVACALLKQSMEKLDRLRGRAVVALQQLVSIPEALPDNADHSENDNKHINNSTNSNGHNKGDNNDDDDDDDDEKEGKKKGESDIELLRRVLSEEASLDWSSPQVVFTKLAYPLLQTELFAPCVAEGLAVSAGTLSVHIMRPAVEAFLSAFRSSQEDRLRLSQVLIAIAAKYTHNERVIVPLCSTIDTLINASVFDEARHMDVVEILRNELKHFSTNILVLLPLVGVLGGLCRSSIREAREAAWGLSLVMLASRYPKVRAKMATDMYTSLLVLTSSISDEAEESETLAAERCARAMHHLTVTQWDGSEAVKVRSARDELYDMLGITRPTKEIGNNTVEEKKKANRIVAGSYLYLVQEAGY</sequence>
<dbReference type="EMBL" id="NBCO01000015">
    <property type="protein sequence ID" value="ORC88851.1"/>
    <property type="molecule type" value="Genomic_DNA"/>
</dbReference>
<reference evidence="5 6" key="1">
    <citation type="submission" date="2017-03" db="EMBL/GenBank/DDBJ databases">
        <title>An alternative strategy for trypanosome survival in the mammalian bloodstream revealed through genome and transcriptome analysis of the ubiquitous bovine parasite Trypanosoma (Megatrypanum) theileri.</title>
        <authorList>
            <person name="Kelly S."/>
            <person name="Ivens A."/>
            <person name="Mott A."/>
            <person name="O'Neill E."/>
            <person name="Emms D."/>
            <person name="Macleod O."/>
            <person name="Voorheis P."/>
            <person name="Matthews J."/>
            <person name="Matthews K."/>
            <person name="Carrington M."/>
        </authorList>
    </citation>
    <scope>NUCLEOTIDE SEQUENCE [LARGE SCALE GENOMIC DNA]</scope>
    <source>
        <strain evidence="5">Edinburgh</strain>
    </source>
</reference>
<evidence type="ECO:0000259" key="3">
    <source>
        <dbReference type="Pfam" id="PF12612"/>
    </source>
</evidence>
<feature type="region of interest" description="Disordered" evidence="2">
    <location>
        <begin position="1"/>
        <end position="43"/>
    </location>
</feature>
<organism evidence="5 6">
    <name type="scientific">Trypanosoma theileri</name>
    <dbReference type="NCBI Taxonomy" id="67003"/>
    <lineage>
        <taxon>Eukaryota</taxon>
        <taxon>Discoba</taxon>
        <taxon>Euglenozoa</taxon>
        <taxon>Kinetoplastea</taxon>
        <taxon>Metakinetoplastina</taxon>
        <taxon>Trypanosomatida</taxon>
        <taxon>Trypanosomatidae</taxon>
        <taxon>Trypanosoma</taxon>
    </lineage>
</organism>
<dbReference type="SUPFAM" id="SSF48371">
    <property type="entry name" value="ARM repeat"/>
    <property type="match status" value="3"/>
</dbReference>
<evidence type="ECO:0000256" key="1">
    <source>
        <dbReference type="ARBA" id="ARBA00023186"/>
    </source>
</evidence>
<dbReference type="InterPro" id="IPR016024">
    <property type="entry name" value="ARM-type_fold"/>
</dbReference>
<keyword evidence="1" id="KW-0143">Chaperone</keyword>
<dbReference type="Pfam" id="PF12612">
    <property type="entry name" value="TFCD_C"/>
    <property type="match status" value="1"/>
</dbReference>
<keyword evidence="6" id="KW-1185">Reference proteome</keyword>
<dbReference type="VEuPathDB" id="TriTrypDB:TM35_000152820"/>
<protein>
    <submittedName>
        <fullName evidence="5">Tubulin folding cofactor D</fullName>
    </submittedName>
</protein>
<dbReference type="GO" id="GO:0000226">
    <property type="term" value="P:microtubule cytoskeleton organization"/>
    <property type="evidence" value="ECO:0007669"/>
    <property type="project" value="TreeGrafter"/>
</dbReference>
<dbReference type="GO" id="GO:0048487">
    <property type="term" value="F:beta-tubulin binding"/>
    <property type="evidence" value="ECO:0007669"/>
    <property type="project" value="InterPro"/>
</dbReference>
<dbReference type="InterPro" id="IPR022577">
    <property type="entry name" value="TBCD_C"/>
</dbReference>
<accession>A0A1X0NW58</accession>
<dbReference type="GeneID" id="39985714"/>
<feature type="compositionally biased region" description="Acidic residues" evidence="2">
    <location>
        <begin position="439"/>
        <end position="454"/>
    </location>
</feature>
<dbReference type="InterPro" id="IPR058033">
    <property type="entry name" value="ARM_TBCD_2nd"/>
</dbReference>
<dbReference type="PANTHER" id="PTHR12658">
    <property type="entry name" value="BETA-TUBULIN COFACTOR D"/>
    <property type="match status" value="1"/>
</dbReference>
<proteinExistence type="predicted"/>